<dbReference type="RefSeq" id="WP_041504115.1">
    <property type="nucleotide sequence ID" value="NZ_JPIT01000032.1"/>
</dbReference>
<dbReference type="InterPro" id="IPR050964">
    <property type="entry name" value="Striated_Muscle_Regulatory"/>
</dbReference>
<dbReference type="InterPro" id="IPR003961">
    <property type="entry name" value="FN3_dom"/>
</dbReference>
<keyword evidence="4" id="KW-0788">Thiol protease</keyword>
<dbReference type="Gene3D" id="2.60.40.10">
    <property type="entry name" value="Immunoglobulins"/>
    <property type="match status" value="1"/>
</dbReference>
<dbReference type="GO" id="GO:0006508">
    <property type="term" value="P:proteolysis"/>
    <property type="evidence" value="ECO:0007669"/>
    <property type="project" value="UniProtKB-KW"/>
</dbReference>
<dbReference type="PANTHER" id="PTHR13817">
    <property type="entry name" value="TITIN"/>
    <property type="match status" value="1"/>
</dbReference>
<keyword evidence="2" id="KW-0645">Protease</keyword>
<dbReference type="AlphaFoldDB" id="A0AB34R4W4"/>
<dbReference type="GO" id="GO:0008234">
    <property type="term" value="F:cysteine-type peptidase activity"/>
    <property type="evidence" value="ECO:0007669"/>
    <property type="project" value="UniProtKB-KW"/>
</dbReference>
<evidence type="ECO:0000256" key="3">
    <source>
        <dbReference type="ARBA" id="ARBA00022737"/>
    </source>
</evidence>
<reference evidence="6 7" key="1">
    <citation type="submission" date="2014-07" db="EMBL/GenBank/DDBJ databases">
        <title>Porphyromonadaceae bacterium OUH 334697 = ATCC BAA-2682 = DSM 28341 draft genome.</title>
        <authorList>
            <person name="Sydenham T.V."/>
            <person name="Hasman H."/>
            <person name="Justesen U.S."/>
        </authorList>
    </citation>
    <scope>NUCLEOTIDE SEQUENCE [LARGE SCALE GENOMIC DNA]</scope>
    <source>
        <strain evidence="6 7">OUH 334697</strain>
    </source>
</reference>
<dbReference type="InterPro" id="IPR013783">
    <property type="entry name" value="Ig-like_fold"/>
</dbReference>
<dbReference type="InterPro" id="IPR036116">
    <property type="entry name" value="FN3_sf"/>
</dbReference>
<comment type="caution">
    <text evidence="6">The sequence shown here is derived from an EMBL/GenBank/DDBJ whole genome shotgun (WGS) entry which is preliminary data.</text>
</comment>
<organism evidence="6 7">
    <name type="scientific">Sanguibacteroides justesenii</name>
    <dbReference type="NCBI Taxonomy" id="1547597"/>
    <lineage>
        <taxon>Bacteria</taxon>
        <taxon>Pseudomonadati</taxon>
        <taxon>Bacteroidota</taxon>
        <taxon>Bacteroidia</taxon>
        <taxon>Bacteroidales</taxon>
        <taxon>Porphyromonadaceae</taxon>
        <taxon>Sanguibacteroides</taxon>
    </lineage>
</organism>
<feature type="domain" description="Fibronectin type-III" evidence="5">
    <location>
        <begin position="36"/>
        <end position="128"/>
    </location>
</feature>
<comment type="similarity">
    <text evidence="1">Belongs to the peptidase C25 family.</text>
</comment>
<dbReference type="SUPFAM" id="SSF49265">
    <property type="entry name" value="Fibronectin type III"/>
    <property type="match status" value="1"/>
</dbReference>
<dbReference type="PROSITE" id="PS50853">
    <property type="entry name" value="FN3"/>
    <property type="match status" value="1"/>
</dbReference>
<evidence type="ECO:0000256" key="1">
    <source>
        <dbReference type="ARBA" id="ARBA00006067"/>
    </source>
</evidence>
<dbReference type="Proteomes" id="UP000031937">
    <property type="component" value="Unassembled WGS sequence"/>
</dbReference>
<accession>A0AB34R4W4</accession>
<evidence type="ECO:0000313" key="7">
    <source>
        <dbReference type="Proteomes" id="UP000031937"/>
    </source>
</evidence>
<evidence type="ECO:0000256" key="4">
    <source>
        <dbReference type="ARBA" id="ARBA00022807"/>
    </source>
</evidence>
<protein>
    <recommendedName>
        <fullName evidence="5">Fibronectin type-III domain-containing protein</fullName>
    </recommendedName>
</protein>
<keyword evidence="4" id="KW-0378">Hydrolase</keyword>
<proteinExistence type="inferred from homology"/>
<keyword evidence="3" id="KW-0677">Repeat</keyword>
<sequence>MKKIKKNVLKPLLFICLGLTITTIVFASVAIERPGPPREPKISEITPTSCRIRFKAPLNDGGSKIVSYDIECLYVYSSMWIDKGTTKDLEHTVTTLERGAIVKFRIKASNAVGKSDPVETGFVSLPIN</sequence>
<dbReference type="PANTHER" id="PTHR13817:SF73">
    <property type="entry name" value="FIBRONECTIN TYPE-III DOMAIN-CONTAINING PROTEIN"/>
    <property type="match status" value="1"/>
</dbReference>
<evidence type="ECO:0000256" key="2">
    <source>
        <dbReference type="ARBA" id="ARBA00022670"/>
    </source>
</evidence>
<dbReference type="SMART" id="SM00060">
    <property type="entry name" value="FN3"/>
    <property type="match status" value="1"/>
</dbReference>
<dbReference type="CDD" id="cd00063">
    <property type="entry name" value="FN3"/>
    <property type="match status" value="1"/>
</dbReference>
<dbReference type="EMBL" id="JPIT01000032">
    <property type="protein sequence ID" value="KIO42981.1"/>
    <property type="molecule type" value="Genomic_DNA"/>
</dbReference>
<gene>
    <name evidence="6" type="ORF">IE90_12170</name>
</gene>
<dbReference type="Pfam" id="PF00041">
    <property type="entry name" value="fn3"/>
    <property type="match status" value="1"/>
</dbReference>
<evidence type="ECO:0000313" key="6">
    <source>
        <dbReference type="EMBL" id="KIO42981.1"/>
    </source>
</evidence>
<name>A0AB34R4W4_9PORP</name>
<evidence type="ECO:0000259" key="5">
    <source>
        <dbReference type="PROSITE" id="PS50853"/>
    </source>
</evidence>